<feature type="transmembrane region" description="Helical" evidence="7">
    <location>
        <begin position="372"/>
        <end position="393"/>
    </location>
</feature>
<keyword evidence="3 7" id="KW-0812">Transmembrane</keyword>
<dbReference type="AlphaFoldDB" id="A0A7V2ZJU9"/>
<evidence type="ECO:0000256" key="1">
    <source>
        <dbReference type="ARBA" id="ARBA00004651"/>
    </source>
</evidence>
<name>A0A7V2ZJU9_9BACT</name>
<keyword evidence="4 7" id="KW-1133">Transmembrane helix</keyword>
<dbReference type="PANTHER" id="PTHR30572:SF4">
    <property type="entry name" value="ABC TRANSPORTER PERMEASE YTRF"/>
    <property type="match status" value="1"/>
</dbReference>
<feature type="transmembrane region" description="Helical" evidence="7">
    <location>
        <begin position="21"/>
        <end position="45"/>
    </location>
</feature>
<dbReference type="InterPro" id="IPR025857">
    <property type="entry name" value="MacB_PCD"/>
</dbReference>
<evidence type="ECO:0000256" key="6">
    <source>
        <dbReference type="ARBA" id="ARBA00038076"/>
    </source>
</evidence>
<gene>
    <name evidence="10" type="ORF">ENS31_06465</name>
</gene>
<sequence>MNLSQTFAIAVQSLKNNKLRTGLTILGVVVGIFSIIVIMTIITMLQKSIEEGLSQLNKYTFQIQKHDPTFGGGPRFRENRPDIKIEEAYRLKELLTNAKYVGAEQWQFGIVVKYGNKETNPNIQVAGITVDAMKTNNWNVEYGREIRETDVQYSANVCLIGKDIVDKLFPNINPIGEIIRVDGRPLQVIGVIEAQPALFGQSRDNYIVLPITTWQSMYGKYGRSVNITVMSHGKEDYTEVIEAATGYMRKIRKLSPGEPDNFYIFSNESMINQVNDITGPIKIGALAVSIIALIAAGVGIMNIMLVSVTERTREIGIRKALGARKTWILTQFLIEAVVLCFIGGIIGILLGVGIGNFAGSFLNAQTAIPVDWVIIGISLCIFIGVVFGTYPAYKAANLDPIEALRYE</sequence>
<dbReference type="Pfam" id="PF12704">
    <property type="entry name" value="MacB_PCD"/>
    <property type="match status" value="1"/>
</dbReference>
<keyword evidence="5 7" id="KW-0472">Membrane</keyword>
<feature type="domain" description="MacB-like periplasmic core" evidence="9">
    <location>
        <begin position="21"/>
        <end position="245"/>
    </location>
</feature>
<feature type="transmembrane region" description="Helical" evidence="7">
    <location>
        <begin position="327"/>
        <end position="352"/>
    </location>
</feature>
<organism evidence="10">
    <name type="scientific">Ignavibacterium album</name>
    <dbReference type="NCBI Taxonomy" id="591197"/>
    <lineage>
        <taxon>Bacteria</taxon>
        <taxon>Pseudomonadati</taxon>
        <taxon>Ignavibacteriota</taxon>
        <taxon>Ignavibacteria</taxon>
        <taxon>Ignavibacteriales</taxon>
        <taxon>Ignavibacteriaceae</taxon>
        <taxon>Ignavibacterium</taxon>
    </lineage>
</organism>
<dbReference type="EMBL" id="DSUJ01000008">
    <property type="protein sequence ID" value="HFI91163.1"/>
    <property type="molecule type" value="Genomic_DNA"/>
</dbReference>
<feature type="domain" description="ABC3 transporter permease C-terminal" evidence="8">
    <location>
        <begin position="287"/>
        <end position="400"/>
    </location>
</feature>
<reference evidence="10" key="1">
    <citation type="journal article" date="2020" name="mSystems">
        <title>Genome- and Community-Level Interaction Insights into Carbon Utilization and Element Cycling Functions of Hydrothermarchaeota in Hydrothermal Sediment.</title>
        <authorList>
            <person name="Zhou Z."/>
            <person name="Liu Y."/>
            <person name="Xu W."/>
            <person name="Pan J."/>
            <person name="Luo Z.H."/>
            <person name="Li M."/>
        </authorList>
    </citation>
    <scope>NUCLEOTIDE SEQUENCE [LARGE SCALE GENOMIC DNA]</scope>
    <source>
        <strain evidence="10">SpSt-479</strain>
    </source>
</reference>
<dbReference type="GO" id="GO:0005886">
    <property type="term" value="C:plasma membrane"/>
    <property type="evidence" value="ECO:0007669"/>
    <property type="project" value="UniProtKB-SubCell"/>
</dbReference>
<feature type="transmembrane region" description="Helical" evidence="7">
    <location>
        <begin position="283"/>
        <end position="306"/>
    </location>
</feature>
<protein>
    <submittedName>
        <fullName evidence="10">FtsX-like permease family protein</fullName>
    </submittedName>
</protein>
<keyword evidence="2" id="KW-1003">Cell membrane</keyword>
<evidence type="ECO:0000256" key="2">
    <source>
        <dbReference type="ARBA" id="ARBA00022475"/>
    </source>
</evidence>
<comment type="similarity">
    <text evidence="6">Belongs to the ABC-4 integral membrane protein family.</text>
</comment>
<evidence type="ECO:0000259" key="8">
    <source>
        <dbReference type="Pfam" id="PF02687"/>
    </source>
</evidence>
<accession>A0A7V2ZJU9</accession>
<dbReference type="PANTHER" id="PTHR30572">
    <property type="entry name" value="MEMBRANE COMPONENT OF TRANSPORTER-RELATED"/>
    <property type="match status" value="1"/>
</dbReference>
<dbReference type="Pfam" id="PF02687">
    <property type="entry name" value="FtsX"/>
    <property type="match status" value="1"/>
</dbReference>
<evidence type="ECO:0000256" key="5">
    <source>
        <dbReference type="ARBA" id="ARBA00023136"/>
    </source>
</evidence>
<evidence type="ECO:0000256" key="4">
    <source>
        <dbReference type="ARBA" id="ARBA00022989"/>
    </source>
</evidence>
<dbReference type="GO" id="GO:0022857">
    <property type="term" value="F:transmembrane transporter activity"/>
    <property type="evidence" value="ECO:0007669"/>
    <property type="project" value="TreeGrafter"/>
</dbReference>
<dbReference type="InterPro" id="IPR003838">
    <property type="entry name" value="ABC3_permease_C"/>
</dbReference>
<proteinExistence type="inferred from homology"/>
<dbReference type="InterPro" id="IPR050250">
    <property type="entry name" value="Macrolide_Exporter_MacB"/>
</dbReference>
<comment type="subcellular location">
    <subcellularLocation>
        <location evidence="1">Cell membrane</location>
        <topology evidence="1">Multi-pass membrane protein</topology>
    </subcellularLocation>
</comment>
<evidence type="ECO:0000256" key="7">
    <source>
        <dbReference type="SAM" id="Phobius"/>
    </source>
</evidence>
<evidence type="ECO:0000313" key="10">
    <source>
        <dbReference type="EMBL" id="HFI91163.1"/>
    </source>
</evidence>
<evidence type="ECO:0000256" key="3">
    <source>
        <dbReference type="ARBA" id="ARBA00022692"/>
    </source>
</evidence>
<comment type="caution">
    <text evidence="10">The sequence shown here is derived from an EMBL/GenBank/DDBJ whole genome shotgun (WGS) entry which is preliminary data.</text>
</comment>
<evidence type="ECO:0000259" key="9">
    <source>
        <dbReference type="Pfam" id="PF12704"/>
    </source>
</evidence>